<name>A0ABP9FQR3_9MICC</name>
<evidence type="ECO:0000259" key="1">
    <source>
        <dbReference type="Pfam" id="PF00144"/>
    </source>
</evidence>
<sequence>MPHVQIPPAHRWFAHQVEDRLLPRLESHGLVMHSVLAVHRDELVYETYWHPYSQDRQHRLYSAGKSLVALAVGVLIDDGALDINERVIDFFSEYSAEAHPWVQQMQVVDLLTMRTAHASSTYSRVADPDWVRTFFTSAPTRPPGAIFSYDTSATLVLTALVEKLSGEPFEVFFHQRIGRHIGMQPLRALRSPLGLPQEHFHHRPTWREVAENPQGVAHGGSGLLAAPRDLACIAHLMMSGGRAGGTQLVSTEYLETAVSAQTPTVTGDFSHPEAQFGYGYQFWRGRGDSWAAWGMGGQIMLVAPALHTAVIVTGDNQHLESDAQLLHDALWDELLTPLKEASILGADETGSPIPTEAVHVPALSIPEHRDAPRSLTPVAGVALPATGPFSRRWEIRSPHACPEASGRSDDSPAAQQPGDFTALELTCTPDGGDLVLITKEGERRTFPYRVNGHAEHPLPGYGYEAHTSGAWADERTLLLHVHVVGDWLAQIQMLLTVTPGTVVCRMKASAEFFAEEYDGVLLGQRDAEEPTI</sequence>
<dbReference type="InterPro" id="IPR050789">
    <property type="entry name" value="Diverse_Enzym_Activities"/>
</dbReference>
<dbReference type="SUPFAM" id="SSF56601">
    <property type="entry name" value="beta-lactamase/transpeptidase-like"/>
    <property type="match status" value="1"/>
</dbReference>
<feature type="domain" description="Beta-lactamase-related" evidence="1">
    <location>
        <begin position="26"/>
        <end position="327"/>
    </location>
</feature>
<dbReference type="PANTHER" id="PTHR43283">
    <property type="entry name" value="BETA-LACTAMASE-RELATED"/>
    <property type="match status" value="1"/>
</dbReference>
<evidence type="ECO:0000313" key="2">
    <source>
        <dbReference type="EMBL" id="GAA4913435.1"/>
    </source>
</evidence>
<dbReference type="EMBL" id="BAABLW010000002">
    <property type="protein sequence ID" value="GAA4913435.1"/>
    <property type="molecule type" value="Genomic_DNA"/>
</dbReference>
<protein>
    <recommendedName>
        <fullName evidence="1">Beta-lactamase-related domain-containing protein</fullName>
    </recommendedName>
</protein>
<gene>
    <name evidence="2" type="ORF">GCM10025790_05290</name>
</gene>
<dbReference type="Gene3D" id="3.40.710.10">
    <property type="entry name" value="DD-peptidase/beta-lactamase superfamily"/>
    <property type="match status" value="1"/>
</dbReference>
<dbReference type="InterPro" id="IPR001466">
    <property type="entry name" value="Beta-lactam-related"/>
</dbReference>
<dbReference type="Proteomes" id="UP001500368">
    <property type="component" value="Unassembled WGS sequence"/>
</dbReference>
<evidence type="ECO:0000313" key="3">
    <source>
        <dbReference type="Proteomes" id="UP001500368"/>
    </source>
</evidence>
<dbReference type="RefSeq" id="WP_345476538.1">
    <property type="nucleotide sequence ID" value="NZ_BAABLW010000002.1"/>
</dbReference>
<organism evidence="2 3">
    <name type="scientific">Nesterenkonia rhizosphaerae</name>
    <dbReference type="NCBI Taxonomy" id="1348272"/>
    <lineage>
        <taxon>Bacteria</taxon>
        <taxon>Bacillati</taxon>
        <taxon>Actinomycetota</taxon>
        <taxon>Actinomycetes</taxon>
        <taxon>Micrococcales</taxon>
        <taxon>Micrococcaceae</taxon>
        <taxon>Nesterenkonia</taxon>
    </lineage>
</organism>
<dbReference type="Pfam" id="PF00144">
    <property type="entry name" value="Beta-lactamase"/>
    <property type="match status" value="1"/>
</dbReference>
<comment type="caution">
    <text evidence="2">The sequence shown here is derived from an EMBL/GenBank/DDBJ whole genome shotgun (WGS) entry which is preliminary data.</text>
</comment>
<reference evidence="3" key="1">
    <citation type="journal article" date="2019" name="Int. J. Syst. Evol. Microbiol.">
        <title>The Global Catalogue of Microorganisms (GCM) 10K type strain sequencing project: providing services to taxonomists for standard genome sequencing and annotation.</title>
        <authorList>
            <consortium name="The Broad Institute Genomics Platform"/>
            <consortium name="The Broad Institute Genome Sequencing Center for Infectious Disease"/>
            <person name="Wu L."/>
            <person name="Ma J."/>
        </authorList>
    </citation>
    <scope>NUCLEOTIDE SEQUENCE [LARGE SCALE GENOMIC DNA]</scope>
    <source>
        <strain evidence="3">JCM 19129</strain>
    </source>
</reference>
<accession>A0ABP9FQR3</accession>
<proteinExistence type="predicted"/>
<dbReference type="InterPro" id="IPR012338">
    <property type="entry name" value="Beta-lactam/transpept-like"/>
</dbReference>
<dbReference type="PANTHER" id="PTHR43283:SF7">
    <property type="entry name" value="BETA-LACTAMASE-RELATED DOMAIN-CONTAINING PROTEIN"/>
    <property type="match status" value="1"/>
</dbReference>
<keyword evidence="3" id="KW-1185">Reference proteome</keyword>